<evidence type="ECO:0000256" key="4">
    <source>
        <dbReference type="ARBA" id="ARBA00023014"/>
    </source>
</evidence>
<dbReference type="InterPro" id="IPR006251">
    <property type="entry name" value="Homoacnase/IPMdehydase_lsu"/>
</dbReference>
<gene>
    <name evidence="6" type="primary">leuC</name>
    <name evidence="8" type="ORF">OdinLCB4_004810</name>
</gene>
<dbReference type="HAMAP" id="MF_01027">
    <property type="entry name" value="LeuC_type2"/>
    <property type="match status" value="1"/>
</dbReference>
<comment type="catalytic activity">
    <reaction evidence="6">
        <text>(2R,3S)-3-isopropylmalate = (2S)-2-isopropylmalate</text>
        <dbReference type="Rhea" id="RHEA:32287"/>
        <dbReference type="ChEBI" id="CHEBI:1178"/>
        <dbReference type="ChEBI" id="CHEBI:35121"/>
        <dbReference type="EC" id="4.2.1.33"/>
    </reaction>
</comment>
<dbReference type="AlphaFoldDB" id="A0AAF0D192"/>
<evidence type="ECO:0000256" key="2">
    <source>
        <dbReference type="ARBA" id="ARBA00022723"/>
    </source>
</evidence>
<keyword evidence="6" id="KW-0100">Branched-chain amino acid biosynthesis</keyword>
<reference evidence="8" key="2">
    <citation type="journal article" date="2022" name="Nat. Microbiol.">
        <title>A closed Candidatus Odinarchaeum chromosome exposes Asgard archaeal viruses.</title>
        <authorList>
            <person name="Tamarit D."/>
            <person name="Caceres E.F."/>
            <person name="Krupovic M."/>
            <person name="Nijland R."/>
            <person name="Eme L."/>
            <person name="Robinson N.P."/>
            <person name="Ettema T.J.G."/>
        </authorList>
    </citation>
    <scope>NUCLEOTIDE SEQUENCE</scope>
    <source>
        <strain evidence="8">LCB_4</strain>
    </source>
</reference>
<evidence type="ECO:0000256" key="5">
    <source>
        <dbReference type="ARBA" id="ARBA00023239"/>
    </source>
</evidence>
<evidence type="ECO:0000256" key="3">
    <source>
        <dbReference type="ARBA" id="ARBA00023004"/>
    </source>
</evidence>
<organism evidence="8 9">
    <name type="scientific">Odinarchaeota yellowstonii (strain LCB_4)</name>
    <dbReference type="NCBI Taxonomy" id="1841599"/>
    <lineage>
        <taxon>Archaea</taxon>
        <taxon>Promethearchaeati</taxon>
        <taxon>Candidatus Odinarchaeota</taxon>
        <taxon>Candidatus Odinarchaeia</taxon>
        <taxon>Candidatus Odinarchaeales</taxon>
        <taxon>Candidatus Odinarchaeaceae</taxon>
        <taxon>Candidatus Odinarchaeum</taxon>
    </lineage>
</organism>
<comment type="cofactor">
    <cofactor evidence="6">
        <name>[4Fe-4S] cluster</name>
        <dbReference type="ChEBI" id="CHEBI:49883"/>
    </cofactor>
    <text evidence="6">Binds 1 [4Fe-4S] cluster per subunit.</text>
</comment>
<keyword evidence="6" id="KW-0028">Amino-acid biosynthesis</keyword>
<dbReference type="GO" id="GO:0046872">
    <property type="term" value="F:metal ion binding"/>
    <property type="evidence" value="ECO:0007669"/>
    <property type="project" value="UniProtKB-KW"/>
</dbReference>
<dbReference type="EC" id="4.2.1.33" evidence="6"/>
<feature type="binding site" evidence="6">
    <location>
        <position position="355"/>
    </location>
    <ligand>
        <name>[4Fe-4S] cluster</name>
        <dbReference type="ChEBI" id="CHEBI:49883"/>
    </ligand>
</feature>
<keyword evidence="3 6" id="KW-0408">Iron</keyword>
<dbReference type="PANTHER" id="PTHR43822">
    <property type="entry name" value="HOMOACONITASE, MITOCHONDRIAL-RELATED"/>
    <property type="match status" value="1"/>
</dbReference>
<dbReference type="NCBIfam" id="NF001614">
    <property type="entry name" value="PRK00402.1"/>
    <property type="match status" value="1"/>
</dbReference>
<feature type="domain" description="Aconitase/3-isopropylmalate dehydratase large subunit alpha/beta/alpha" evidence="7">
    <location>
        <begin position="282"/>
        <end position="406"/>
    </location>
</feature>
<dbReference type="InterPro" id="IPR050067">
    <property type="entry name" value="IPM_dehydratase_rel_enz"/>
</dbReference>
<comment type="subunit">
    <text evidence="6">Heterodimer of LeuC and LeuD.</text>
</comment>
<feature type="binding site" evidence="6">
    <location>
        <position position="358"/>
    </location>
    <ligand>
        <name>[4Fe-4S] cluster</name>
        <dbReference type="ChEBI" id="CHEBI:49883"/>
    </ligand>
</feature>
<keyword evidence="5 6" id="KW-0456">Lyase</keyword>
<keyword evidence="2 6" id="KW-0479">Metal-binding</keyword>
<dbReference type="GO" id="GO:0009098">
    <property type="term" value="P:L-leucine biosynthetic process"/>
    <property type="evidence" value="ECO:0007669"/>
    <property type="project" value="UniProtKB-UniRule"/>
</dbReference>
<comment type="similarity">
    <text evidence="6">Belongs to the aconitase/IPM isomerase family. LeuC type 2 subfamily.</text>
</comment>
<name>A0AAF0D192_ODILC</name>
<sequence length="414" mass="44893">MGLTLAEKILSAKTGRRVEAGDFIVASVDLIMAHDGTAPIAINQLKELGLNVFDPNKIILVLDHATPSPKDTVSNLHKMIREFAWSNHIKLYDVGCGVCHQLLVENHVNPSTLVLGADSHTCTYGALGAFATGMGSTDIAVAMRYGQTWLKVPHTYKIKIDGKLPPHVYSKDLILTVINKITASGATYMSMEFHGTTIKHLTIEDRFTIANMAIEAGGKTGLFPVDDITIKYLTEQGRPQNIRLQPDPDAYYQKEIEIDAGELQPVVAAPDQVDNVHPVSEYEGLEVNQVFIGTCTNGRLSDLQAAARVLKGNKVNSRVRLIIQPASSKIYLQALKTGLIETFIEAGATVNPPGCGPCIGRHLGILADGEVCLSTQNRNFKGRMGNPNSKIYLSNPEVAALAAVKGYITDPTKR</sequence>
<dbReference type="InterPro" id="IPR001030">
    <property type="entry name" value="Acoase/IPM_deHydtase_lsu_aba"/>
</dbReference>
<dbReference type="InterPro" id="IPR036008">
    <property type="entry name" value="Aconitase_4Fe-4S_dom"/>
</dbReference>
<reference evidence="8" key="1">
    <citation type="journal article" date="2017" name="Nature">
        <title>Asgard archaea illuminate the origin of eukaryotic cellular complexity.</title>
        <authorList>
            <person name="Zaremba-Niedzwiedzka K."/>
            <person name="Caceres E.F."/>
            <person name="Saw J.H."/>
            <person name="Backstrom D."/>
            <person name="Juzokaite L."/>
            <person name="Vancaester E."/>
            <person name="Seitz K.W."/>
            <person name="Anantharaman K."/>
            <person name="Starnawski P."/>
            <person name="Kjeldsen K.U."/>
            <person name="Scott M.B."/>
            <person name="Nunoura T."/>
            <person name="Banfield J.F."/>
            <person name="Schramm A."/>
            <person name="Baker B.J."/>
            <person name="Spang A."/>
            <person name="Ettema T.J.G."/>
        </authorList>
    </citation>
    <scope>NUCLEOTIDE SEQUENCE</scope>
    <source>
        <strain evidence="8">LCB_4</strain>
    </source>
</reference>
<dbReference type="Proteomes" id="UP000186851">
    <property type="component" value="Chromosome"/>
</dbReference>
<comment type="pathway">
    <text evidence="6">Amino-acid biosynthesis; L-leucine biosynthesis; L-leucine from 3-methyl-2-oxobutanoate: step 2/4.</text>
</comment>
<dbReference type="CDD" id="cd01583">
    <property type="entry name" value="IPMI"/>
    <property type="match status" value="1"/>
</dbReference>
<dbReference type="InterPro" id="IPR011826">
    <property type="entry name" value="HAcnase/IPMdehydase_lsu_prok"/>
</dbReference>
<dbReference type="SUPFAM" id="SSF53732">
    <property type="entry name" value="Aconitase iron-sulfur domain"/>
    <property type="match status" value="1"/>
</dbReference>
<evidence type="ECO:0000313" key="9">
    <source>
        <dbReference type="Proteomes" id="UP000186851"/>
    </source>
</evidence>
<dbReference type="PANTHER" id="PTHR43822:SF2">
    <property type="entry name" value="HOMOACONITASE, MITOCHONDRIAL"/>
    <property type="match status" value="1"/>
</dbReference>
<keyword evidence="1 6" id="KW-0004">4Fe-4S</keyword>
<evidence type="ECO:0000259" key="7">
    <source>
        <dbReference type="Pfam" id="PF00330"/>
    </source>
</evidence>
<dbReference type="EMBL" id="CP091871">
    <property type="protein sequence ID" value="WEU39797.1"/>
    <property type="molecule type" value="Genomic_DNA"/>
</dbReference>
<feature type="domain" description="Aconitase/3-isopropylmalate dehydratase large subunit alpha/beta/alpha" evidence="7">
    <location>
        <begin position="7"/>
        <end position="281"/>
    </location>
</feature>
<dbReference type="PROSITE" id="PS00450">
    <property type="entry name" value="ACONITASE_1"/>
    <property type="match status" value="1"/>
</dbReference>
<dbReference type="Gene3D" id="3.30.499.10">
    <property type="entry name" value="Aconitase, domain 3"/>
    <property type="match status" value="2"/>
</dbReference>
<evidence type="ECO:0000256" key="1">
    <source>
        <dbReference type="ARBA" id="ARBA00022485"/>
    </source>
</evidence>
<keyword evidence="4 6" id="KW-0411">Iron-sulfur</keyword>
<comment type="function">
    <text evidence="6">Catalyzes the isomerization between 2-isopropylmalate and 3-isopropylmalate, via the formation of 2-isopropylmaleate.</text>
</comment>
<dbReference type="Pfam" id="PF00330">
    <property type="entry name" value="Aconitase"/>
    <property type="match status" value="2"/>
</dbReference>
<dbReference type="GO" id="GO:0003861">
    <property type="term" value="F:3-isopropylmalate dehydratase activity"/>
    <property type="evidence" value="ECO:0007669"/>
    <property type="project" value="UniProtKB-UniRule"/>
</dbReference>
<dbReference type="InterPro" id="IPR015931">
    <property type="entry name" value="Acnase/IPM_dHydase_lsu_aba_1/3"/>
</dbReference>
<keyword evidence="6" id="KW-0432">Leucine biosynthesis</keyword>
<proteinExistence type="inferred from homology"/>
<dbReference type="PROSITE" id="PS01244">
    <property type="entry name" value="ACONITASE_2"/>
    <property type="match status" value="1"/>
</dbReference>
<dbReference type="InterPro" id="IPR018136">
    <property type="entry name" value="Aconitase_4Fe-4S_BS"/>
</dbReference>
<dbReference type="PRINTS" id="PR00415">
    <property type="entry name" value="ACONITASE"/>
</dbReference>
<evidence type="ECO:0000256" key="6">
    <source>
        <dbReference type="HAMAP-Rule" id="MF_01027"/>
    </source>
</evidence>
<evidence type="ECO:0000313" key="8">
    <source>
        <dbReference type="EMBL" id="WEU39797.1"/>
    </source>
</evidence>
<dbReference type="KEGG" id="oyw:OdinLCB4_004810"/>
<accession>A0AAF0D192</accession>
<dbReference type="GO" id="GO:0051539">
    <property type="term" value="F:4 iron, 4 sulfur cluster binding"/>
    <property type="evidence" value="ECO:0007669"/>
    <property type="project" value="UniProtKB-KW"/>
</dbReference>
<dbReference type="NCBIfam" id="TIGR02086">
    <property type="entry name" value="IPMI_arch"/>
    <property type="match status" value="1"/>
</dbReference>
<protein>
    <recommendedName>
        <fullName evidence="6">3-isopropylmalate dehydratase large subunit</fullName>
        <ecNumber evidence="6">4.2.1.33</ecNumber>
    </recommendedName>
    <alternativeName>
        <fullName evidence="6">Alpha-IPM isomerase</fullName>
        <shortName evidence="6">IPMI</shortName>
    </alternativeName>
    <alternativeName>
        <fullName evidence="6">Isopropylmalate isomerase</fullName>
    </alternativeName>
</protein>
<dbReference type="InterPro" id="IPR033941">
    <property type="entry name" value="IPMI_cat"/>
</dbReference>
<dbReference type="NCBIfam" id="TIGR01343">
    <property type="entry name" value="hacA_fam"/>
    <property type="match status" value="1"/>
</dbReference>
<feature type="binding site" evidence="6">
    <location>
        <position position="295"/>
    </location>
    <ligand>
        <name>[4Fe-4S] cluster</name>
        <dbReference type="ChEBI" id="CHEBI:49883"/>
    </ligand>
</feature>